<keyword evidence="3" id="KW-1185">Reference proteome</keyword>
<accession>A0A0S4J7D8</accession>
<reference evidence="3" key="1">
    <citation type="submission" date="2015-09" db="EMBL/GenBank/DDBJ databases">
        <authorList>
            <consortium name="Pathogen Informatics"/>
        </authorList>
    </citation>
    <scope>NUCLEOTIDE SEQUENCE [LARGE SCALE GENOMIC DNA]</scope>
    <source>
        <strain evidence="3">Lake Konstanz</strain>
    </source>
</reference>
<dbReference type="VEuPathDB" id="TriTrypDB:BSAL_90745"/>
<dbReference type="Proteomes" id="UP000051952">
    <property type="component" value="Unassembled WGS sequence"/>
</dbReference>
<dbReference type="EMBL" id="CYKH01001196">
    <property type="protein sequence ID" value="CUG85794.1"/>
    <property type="molecule type" value="Genomic_DNA"/>
</dbReference>
<organism evidence="2 3">
    <name type="scientific">Bodo saltans</name>
    <name type="common">Flagellated protozoan</name>
    <dbReference type="NCBI Taxonomy" id="75058"/>
    <lineage>
        <taxon>Eukaryota</taxon>
        <taxon>Discoba</taxon>
        <taxon>Euglenozoa</taxon>
        <taxon>Kinetoplastea</taxon>
        <taxon>Metakinetoplastina</taxon>
        <taxon>Eubodonida</taxon>
        <taxon>Bodonidae</taxon>
        <taxon>Bodo</taxon>
    </lineage>
</organism>
<evidence type="ECO:0000313" key="2">
    <source>
        <dbReference type="EMBL" id="CUG85794.1"/>
    </source>
</evidence>
<dbReference type="AlphaFoldDB" id="A0A0S4J7D8"/>
<evidence type="ECO:0000256" key="1">
    <source>
        <dbReference type="SAM" id="MobiDB-lite"/>
    </source>
</evidence>
<feature type="region of interest" description="Disordered" evidence="1">
    <location>
        <begin position="111"/>
        <end position="132"/>
    </location>
</feature>
<evidence type="ECO:0000313" key="3">
    <source>
        <dbReference type="Proteomes" id="UP000051952"/>
    </source>
</evidence>
<proteinExistence type="predicted"/>
<protein>
    <submittedName>
        <fullName evidence="2">Uncharacterized protein</fullName>
    </submittedName>
</protein>
<sequence length="132" mass="14949">MEAPIIDSNNIDTPPVTLPQLMVGNAHTENAAAEMQSRDVIDQISFVDQLSYSQREALEMLLKMCCSDVESRVQPWRDHKLSAISGEATITASTIPRPEIMRIAEESFHASRRRMHSRQQHSTSFRSINQLL</sequence>
<name>A0A0S4J7D8_BODSA</name>
<gene>
    <name evidence="2" type="ORF">BSAL_90745</name>
</gene>